<keyword evidence="2" id="KW-0472">Membrane</keyword>
<organism evidence="3 4">
    <name type="scientific">Kitasatospora arboriphila</name>
    <dbReference type="NCBI Taxonomy" id="258052"/>
    <lineage>
        <taxon>Bacteria</taxon>
        <taxon>Bacillati</taxon>
        <taxon>Actinomycetota</taxon>
        <taxon>Actinomycetes</taxon>
        <taxon>Kitasatosporales</taxon>
        <taxon>Streptomycetaceae</taxon>
        <taxon>Kitasatospora</taxon>
    </lineage>
</organism>
<dbReference type="Proteomes" id="UP001499987">
    <property type="component" value="Unassembled WGS sequence"/>
</dbReference>
<feature type="region of interest" description="Disordered" evidence="1">
    <location>
        <begin position="147"/>
        <end position="171"/>
    </location>
</feature>
<keyword evidence="2" id="KW-1133">Transmembrane helix</keyword>
<gene>
    <name evidence="3" type="ORF">GCM10009663_54770</name>
</gene>
<keyword evidence="2" id="KW-0812">Transmembrane</keyword>
<evidence type="ECO:0000313" key="3">
    <source>
        <dbReference type="EMBL" id="GAA1105733.1"/>
    </source>
</evidence>
<sequence length="171" mass="18405">MPWESARTGGLVARQTVIGLVGIVVVVGAVAAVVTVRRTGSPFPEPTDPEVAPPPGPDCATCGHRAHRGHCSEWTSASGDVHDGAGHRVGNRNETYCDCRTYRTGPWPPCTVCGHGRSGHHMLLRCRHVQDKGHRNESACPCGGYRAEPGPKPAHYPEALRAQARRRHDRG</sequence>
<keyword evidence="4" id="KW-1185">Reference proteome</keyword>
<evidence type="ECO:0000256" key="2">
    <source>
        <dbReference type="SAM" id="Phobius"/>
    </source>
</evidence>
<dbReference type="EMBL" id="BAAALD010000065">
    <property type="protein sequence ID" value="GAA1105733.1"/>
    <property type="molecule type" value="Genomic_DNA"/>
</dbReference>
<evidence type="ECO:0000313" key="4">
    <source>
        <dbReference type="Proteomes" id="UP001499987"/>
    </source>
</evidence>
<reference evidence="3 4" key="1">
    <citation type="journal article" date="2019" name="Int. J. Syst. Evol. Microbiol.">
        <title>The Global Catalogue of Microorganisms (GCM) 10K type strain sequencing project: providing services to taxonomists for standard genome sequencing and annotation.</title>
        <authorList>
            <consortium name="The Broad Institute Genomics Platform"/>
            <consortium name="The Broad Institute Genome Sequencing Center for Infectious Disease"/>
            <person name="Wu L."/>
            <person name="Ma J."/>
        </authorList>
    </citation>
    <scope>NUCLEOTIDE SEQUENCE [LARGE SCALE GENOMIC DNA]</scope>
    <source>
        <strain evidence="3 4">JCM 13002</strain>
    </source>
</reference>
<evidence type="ECO:0000256" key="1">
    <source>
        <dbReference type="SAM" id="MobiDB-lite"/>
    </source>
</evidence>
<feature type="transmembrane region" description="Helical" evidence="2">
    <location>
        <begin position="12"/>
        <end position="34"/>
    </location>
</feature>
<name>A0ABN1TWI2_9ACTN</name>
<accession>A0ABN1TWI2</accession>
<comment type="caution">
    <text evidence="3">The sequence shown here is derived from an EMBL/GenBank/DDBJ whole genome shotgun (WGS) entry which is preliminary data.</text>
</comment>
<protein>
    <submittedName>
        <fullName evidence="3">Uncharacterized protein</fullName>
    </submittedName>
</protein>
<proteinExistence type="predicted"/>